<dbReference type="RefSeq" id="WP_161824542.1">
    <property type="nucleotide sequence ID" value="NZ_WVIC01000009.1"/>
</dbReference>
<sequence length="107" mass="11871">MIQRAAIGNLNASLTDRYYGAASSTPATAFSPLLRGVRSHLSKLRKNTPGTCYALEERLESIMAELCEFPPTLSMHQQSLFALGYYHQRAHNRAEAKATKQAKSTQE</sequence>
<dbReference type="InterPro" id="IPR010144">
    <property type="entry name" value="CRISPR-assoc_prot_Csd1-typ"/>
</dbReference>
<comment type="caution">
    <text evidence="1">The sequence shown here is derived from an EMBL/GenBank/DDBJ whole genome shotgun (WGS) entry which is preliminary data.</text>
</comment>
<dbReference type="EMBL" id="WVIC01000009">
    <property type="protein sequence ID" value="NCJ06059.1"/>
    <property type="molecule type" value="Genomic_DNA"/>
</dbReference>
<accession>A0A8K1ZVT8</accession>
<evidence type="ECO:0000313" key="1">
    <source>
        <dbReference type="EMBL" id="NCJ06059.1"/>
    </source>
</evidence>
<dbReference type="AlphaFoldDB" id="A0A8K1ZVT8"/>
<reference evidence="1" key="1">
    <citation type="submission" date="2019-12" db="EMBL/GenBank/DDBJ databases">
        <title>High-Quality draft genome sequences of three cyanobacteria isolated from the limestone walls of the Old Cathedral of Coimbra.</title>
        <authorList>
            <person name="Tiago I."/>
            <person name="Soares F."/>
            <person name="Portugal A."/>
        </authorList>
    </citation>
    <scope>NUCLEOTIDE SEQUENCE [LARGE SCALE GENOMIC DNA]</scope>
    <source>
        <strain evidence="1">C</strain>
    </source>
</reference>
<keyword evidence="2" id="KW-1185">Reference proteome</keyword>
<organism evidence="1 2">
    <name type="scientific">Petrachloros mirabilis ULC683</name>
    <dbReference type="NCBI Taxonomy" id="2781853"/>
    <lineage>
        <taxon>Bacteria</taxon>
        <taxon>Bacillati</taxon>
        <taxon>Cyanobacteriota</taxon>
        <taxon>Cyanophyceae</taxon>
        <taxon>Synechococcales</taxon>
        <taxon>Petrachlorosaceae</taxon>
        <taxon>Petrachloros</taxon>
        <taxon>Petrachloros mirabilis</taxon>
    </lineage>
</organism>
<proteinExistence type="predicted"/>
<protein>
    <submittedName>
        <fullName evidence="1">Uncharacterized protein</fullName>
    </submittedName>
</protein>
<gene>
    <name evidence="1" type="ORF">GS597_05925</name>
</gene>
<dbReference type="Proteomes" id="UP000607397">
    <property type="component" value="Unassembled WGS sequence"/>
</dbReference>
<dbReference type="Pfam" id="PF09709">
    <property type="entry name" value="Cas_Csd1"/>
    <property type="match status" value="1"/>
</dbReference>
<evidence type="ECO:0000313" key="2">
    <source>
        <dbReference type="Proteomes" id="UP000607397"/>
    </source>
</evidence>
<name>A0A8K1ZVT8_9CYAN</name>